<evidence type="ECO:0000313" key="1">
    <source>
        <dbReference type="EMBL" id="OXI31865.1"/>
    </source>
</evidence>
<organism evidence="1 2">
    <name type="scientific">Burkholderia aenigmatica</name>
    <dbReference type="NCBI Taxonomy" id="2015348"/>
    <lineage>
        <taxon>Bacteria</taxon>
        <taxon>Pseudomonadati</taxon>
        <taxon>Pseudomonadota</taxon>
        <taxon>Betaproteobacteria</taxon>
        <taxon>Burkholderiales</taxon>
        <taxon>Burkholderiaceae</taxon>
        <taxon>Burkholderia</taxon>
        <taxon>Burkholderia cepacia complex</taxon>
    </lineage>
</organism>
<accession>A0A228HPM5</accession>
<dbReference type="AlphaFoldDB" id="A0A228HPM5"/>
<comment type="caution">
    <text evidence="1">The sequence shown here is derived from an EMBL/GenBank/DDBJ whole genome shotgun (WGS) entry which is preliminary data.</text>
</comment>
<protein>
    <submittedName>
        <fullName evidence="1">Uncharacterized protein</fullName>
    </submittedName>
</protein>
<gene>
    <name evidence="1" type="ORF">CFB84_41875</name>
</gene>
<proteinExistence type="predicted"/>
<reference evidence="2" key="1">
    <citation type="submission" date="2017-06" db="EMBL/GenBank/DDBJ databases">
        <authorList>
            <person name="LiPuma J."/>
            <person name="Spilker T."/>
        </authorList>
    </citation>
    <scope>NUCLEOTIDE SEQUENCE [LARGE SCALE GENOMIC DNA]</scope>
    <source>
        <strain evidence="2">AU17325</strain>
    </source>
</reference>
<name>A0A228HPM5_9BURK</name>
<dbReference type="Proteomes" id="UP000214600">
    <property type="component" value="Unassembled WGS sequence"/>
</dbReference>
<dbReference type="EMBL" id="NKFA01000043">
    <property type="protein sequence ID" value="OXI31865.1"/>
    <property type="molecule type" value="Genomic_DNA"/>
</dbReference>
<evidence type="ECO:0000313" key="2">
    <source>
        <dbReference type="Proteomes" id="UP000214600"/>
    </source>
</evidence>
<sequence>MAFRMLLGEFEIVATTGAANGGQPTVLSKAQAFDVIDRKCEGEARYVLRDEPFEPAVDFCMAWLAQKAASRRH</sequence>
<reference evidence="1 2" key="2">
    <citation type="submission" date="2017-08" db="EMBL/GenBank/DDBJ databases">
        <title>WGS of novel Burkholderia cepaca complex species.</title>
        <authorList>
            <person name="Lipuma J."/>
            <person name="Spilker T."/>
        </authorList>
    </citation>
    <scope>NUCLEOTIDE SEQUENCE [LARGE SCALE GENOMIC DNA]</scope>
    <source>
        <strain evidence="1 2">AU17325</strain>
    </source>
</reference>